<evidence type="ECO:0008006" key="3">
    <source>
        <dbReference type="Google" id="ProtNLM"/>
    </source>
</evidence>
<sequence length="145" mass="15402">MTLADRLDGIVHEETQVRGDGDRVDLTLAGVHEVDVPGAVDFSGGELVDASLAAIDPEKRDQDDDYGWWDLAAGTYVITLNESLAGDDPVTLQPRTGLVARGATHPSLRTASLPALPLTVSRTVDGDGVGIRLKENARVSTVRTE</sequence>
<dbReference type="Proteomes" id="UP000184357">
    <property type="component" value="Unassembled WGS sequence"/>
</dbReference>
<name>A0A1M5SAD0_9EURY</name>
<reference evidence="1 2" key="1">
    <citation type="submission" date="2016-11" db="EMBL/GenBank/DDBJ databases">
        <authorList>
            <person name="Jaros S."/>
            <person name="Januszkiewicz K."/>
            <person name="Wedrychowicz H."/>
        </authorList>
    </citation>
    <scope>NUCLEOTIDE SEQUENCE [LARGE SCALE GENOMIC DNA]</scope>
    <source>
        <strain evidence="1 2">DSM 9297</strain>
    </source>
</reference>
<dbReference type="EMBL" id="FQWV01000006">
    <property type="protein sequence ID" value="SHH34863.1"/>
    <property type="molecule type" value="Genomic_DNA"/>
</dbReference>
<protein>
    <recommendedName>
        <fullName evidence="3">dCTP deaminase</fullName>
    </recommendedName>
</protein>
<proteinExistence type="predicted"/>
<dbReference type="STRING" id="43928.SAMN05443636_2378"/>
<keyword evidence="2" id="KW-1185">Reference proteome</keyword>
<dbReference type="OrthoDB" id="192116at2157"/>
<evidence type="ECO:0000313" key="1">
    <source>
        <dbReference type="EMBL" id="SHH34863.1"/>
    </source>
</evidence>
<accession>A0A1M5SAD0</accession>
<gene>
    <name evidence="1" type="ORF">SAMN05443636_2378</name>
</gene>
<dbReference type="AlphaFoldDB" id="A0A1M5SAD0"/>
<dbReference type="RefSeq" id="WP_073309818.1">
    <property type="nucleotide sequence ID" value="NZ_FQWV01000006.1"/>
</dbReference>
<organism evidence="1 2">
    <name type="scientific">Halobaculum gomorrense</name>
    <dbReference type="NCBI Taxonomy" id="43928"/>
    <lineage>
        <taxon>Archaea</taxon>
        <taxon>Methanobacteriati</taxon>
        <taxon>Methanobacteriota</taxon>
        <taxon>Stenosarchaea group</taxon>
        <taxon>Halobacteria</taxon>
        <taxon>Halobacteriales</taxon>
        <taxon>Haloferacaceae</taxon>
        <taxon>Halobaculum</taxon>
    </lineage>
</organism>
<evidence type="ECO:0000313" key="2">
    <source>
        <dbReference type="Proteomes" id="UP000184357"/>
    </source>
</evidence>